<accession>A0A1I1M7C5</accession>
<evidence type="ECO:0008006" key="3">
    <source>
        <dbReference type="Google" id="ProtNLM"/>
    </source>
</evidence>
<keyword evidence="2" id="KW-1185">Reference proteome</keyword>
<dbReference type="AlphaFoldDB" id="A0A1I1M7C5"/>
<name>A0A1I1M7C5_9FLAO</name>
<evidence type="ECO:0000313" key="1">
    <source>
        <dbReference type="EMBL" id="SFC81301.1"/>
    </source>
</evidence>
<sequence length="270" mass="31976">MVTNNPENTFLKLSIQVSLNGLSFCTLNTKTNTVVYYHKKVFEKELDPVNLLQKIEEEYNTQPQLKSPVNEVKLCFCNTLFTLVPKKWFKEEAAASYLKFNTKILKTDFVAVDEIETKEMVNIYIPYTNIINYFFEKYGEFEYSHHLSILLNKFLSFEDAKGIKVYTHNSKNRLDLFIIEDGKLLLCNSFTFFSKEDYLYYLLFAAEQLELDPKKFRLYLGGEIHKENEIYKLLQEYVEHISFLSSETEHEIEEGWNINRSEEYILLNTL</sequence>
<dbReference type="Pfam" id="PF12864">
    <property type="entry name" value="DUF3822"/>
    <property type="match status" value="1"/>
</dbReference>
<dbReference type="Proteomes" id="UP000199438">
    <property type="component" value="Unassembled WGS sequence"/>
</dbReference>
<evidence type="ECO:0000313" key="2">
    <source>
        <dbReference type="Proteomes" id="UP000199438"/>
    </source>
</evidence>
<dbReference type="Gene3D" id="3.30.420.250">
    <property type="match status" value="1"/>
</dbReference>
<proteinExistence type="predicted"/>
<reference evidence="2" key="1">
    <citation type="submission" date="2016-10" db="EMBL/GenBank/DDBJ databases">
        <authorList>
            <person name="Varghese N."/>
            <person name="Submissions S."/>
        </authorList>
    </citation>
    <scope>NUCLEOTIDE SEQUENCE [LARGE SCALE GENOMIC DNA]</scope>
    <source>
        <strain evidence="2">DSM 24499</strain>
    </source>
</reference>
<dbReference type="InterPro" id="IPR024213">
    <property type="entry name" value="DUF3822"/>
</dbReference>
<organism evidence="1 2">
    <name type="scientific">Zunongwangia mangrovi</name>
    <dbReference type="NCBI Taxonomy" id="1334022"/>
    <lineage>
        <taxon>Bacteria</taxon>
        <taxon>Pseudomonadati</taxon>
        <taxon>Bacteroidota</taxon>
        <taxon>Flavobacteriia</taxon>
        <taxon>Flavobacteriales</taxon>
        <taxon>Flavobacteriaceae</taxon>
        <taxon>Zunongwangia</taxon>
    </lineage>
</organism>
<dbReference type="Gene3D" id="3.30.420.260">
    <property type="match status" value="1"/>
</dbReference>
<dbReference type="CDD" id="cd24013">
    <property type="entry name" value="ASKHA_ATPase_BT3980-like"/>
    <property type="match status" value="1"/>
</dbReference>
<gene>
    <name evidence="1" type="ORF">SAMN04487907_10980</name>
</gene>
<dbReference type="STRING" id="1334022.SAMN04487907_10980"/>
<dbReference type="EMBL" id="FOKV01000009">
    <property type="protein sequence ID" value="SFC81301.1"/>
    <property type="molecule type" value="Genomic_DNA"/>
</dbReference>
<protein>
    <recommendedName>
        <fullName evidence="3">DUF3822 domain-containing protein</fullName>
    </recommendedName>
</protein>